<keyword evidence="5" id="KW-1185">Reference proteome</keyword>
<evidence type="ECO:0000313" key="5">
    <source>
        <dbReference type="Proteomes" id="UP000245207"/>
    </source>
</evidence>
<dbReference type="GO" id="GO:0005524">
    <property type="term" value="F:ATP binding"/>
    <property type="evidence" value="ECO:0007669"/>
    <property type="project" value="UniProtKB-KW"/>
</dbReference>
<keyword evidence="4" id="KW-0346">Stress response</keyword>
<dbReference type="InterPro" id="IPR043129">
    <property type="entry name" value="ATPase_NBD"/>
</dbReference>
<dbReference type="Gene3D" id="3.30.420.40">
    <property type="match status" value="1"/>
</dbReference>
<comment type="caution">
    <text evidence="4">The sequence shown here is derived from an EMBL/GenBank/DDBJ whole genome shotgun (WGS) entry which is preliminary data.</text>
</comment>
<dbReference type="OrthoDB" id="3789372at2759"/>
<dbReference type="EMBL" id="PKPP01001294">
    <property type="protein sequence ID" value="PWA83865.1"/>
    <property type="molecule type" value="Genomic_DNA"/>
</dbReference>
<organism evidence="4 5">
    <name type="scientific">Artemisia annua</name>
    <name type="common">Sweet wormwood</name>
    <dbReference type="NCBI Taxonomy" id="35608"/>
    <lineage>
        <taxon>Eukaryota</taxon>
        <taxon>Viridiplantae</taxon>
        <taxon>Streptophyta</taxon>
        <taxon>Embryophyta</taxon>
        <taxon>Tracheophyta</taxon>
        <taxon>Spermatophyta</taxon>
        <taxon>Magnoliopsida</taxon>
        <taxon>eudicotyledons</taxon>
        <taxon>Gunneridae</taxon>
        <taxon>Pentapetalae</taxon>
        <taxon>asterids</taxon>
        <taxon>campanulids</taxon>
        <taxon>Asterales</taxon>
        <taxon>Asteraceae</taxon>
        <taxon>Asteroideae</taxon>
        <taxon>Anthemideae</taxon>
        <taxon>Artemisiinae</taxon>
        <taxon>Artemisia</taxon>
    </lineage>
</organism>
<dbReference type="AlphaFoldDB" id="A0A2U1PDL8"/>
<dbReference type="STRING" id="35608.A0A2U1PDL8"/>
<keyword evidence="2" id="KW-0547">Nucleotide-binding</keyword>
<sequence length="232" mass="25736">MSEKVKGTAIGIDLGTTYTCAAVWFHKKNRVEIIPNEQGNKTTPSFVAVNGMEFAVGEGGKRLIIKDPINANDFLDTKSMRLTVLRTSVDSSVHQGVGITIISRLFNFKFQPLKTSIFLIPREDNVWVEVDPWIASTQSLSVWQGGGCQKLGCSNDRSTVLPSFVGKSKTRFTIGIIKVSISTRPLPDLTHSNSKKVSWLYQVIYEVPISPKKHSAKKIKLFKTSSTRSPSY</sequence>
<evidence type="ECO:0000313" key="4">
    <source>
        <dbReference type="EMBL" id="PWA83865.1"/>
    </source>
</evidence>
<dbReference type="SUPFAM" id="SSF53067">
    <property type="entry name" value="Actin-like ATPase domain"/>
    <property type="match status" value="1"/>
</dbReference>
<dbReference type="PANTHER" id="PTHR19375">
    <property type="entry name" value="HEAT SHOCK PROTEIN 70KDA"/>
    <property type="match status" value="1"/>
</dbReference>
<evidence type="ECO:0000256" key="3">
    <source>
        <dbReference type="ARBA" id="ARBA00022840"/>
    </source>
</evidence>
<gene>
    <name evidence="4" type="ORF">CTI12_AA163880</name>
</gene>
<dbReference type="Pfam" id="PF00012">
    <property type="entry name" value="HSP70"/>
    <property type="match status" value="1"/>
</dbReference>
<accession>A0A2U1PDL8</accession>
<dbReference type="Proteomes" id="UP000245207">
    <property type="component" value="Unassembled WGS sequence"/>
</dbReference>
<dbReference type="InterPro" id="IPR013126">
    <property type="entry name" value="Hsp_70_fam"/>
</dbReference>
<name>A0A2U1PDL8_ARTAN</name>
<evidence type="ECO:0000256" key="2">
    <source>
        <dbReference type="ARBA" id="ARBA00022741"/>
    </source>
</evidence>
<evidence type="ECO:0000256" key="1">
    <source>
        <dbReference type="ARBA" id="ARBA00007381"/>
    </source>
</evidence>
<dbReference type="PRINTS" id="PR00301">
    <property type="entry name" value="HEATSHOCK70"/>
</dbReference>
<keyword evidence="3" id="KW-0067">ATP-binding</keyword>
<proteinExistence type="inferred from homology"/>
<comment type="similarity">
    <text evidence="1">Belongs to the heat shock protein 70 family.</text>
</comment>
<protein>
    <submittedName>
        <fullName evidence="4">Heat shock protein 70 family</fullName>
    </submittedName>
</protein>
<reference evidence="4 5" key="1">
    <citation type="journal article" date="2018" name="Mol. Plant">
        <title>The genome of Artemisia annua provides insight into the evolution of Asteraceae family and artemisinin biosynthesis.</title>
        <authorList>
            <person name="Shen Q."/>
            <person name="Zhang L."/>
            <person name="Liao Z."/>
            <person name="Wang S."/>
            <person name="Yan T."/>
            <person name="Shi P."/>
            <person name="Liu M."/>
            <person name="Fu X."/>
            <person name="Pan Q."/>
            <person name="Wang Y."/>
            <person name="Lv Z."/>
            <person name="Lu X."/>
            <person name="Zhang F."/>
            <person name="Jiang W."/>
            <person name="Ma Y."/>
            <person name="Chen M."/>
            <person name="Hao X."/>
            <person name="Li L."/>
            <person name="Tang Y."/>
            <person name="Lv G."/>
            <person name="Zhou Y."/>
            <person name="Sun X."/>
            <person name="Brodelius P.E."/>
            <person name="Rose J.K.C."/>
            <person name="Tang K."/>
        </authorList>
    </citation>
    <scope>NUCLEOTIDE SEQUENCE [LARGE SCALE GENOMIC DNA]</scope>
    <source>
        <strain evidence="5">cv. Huhao1</strain>
        <tissue evidence="4">Leaf</tissue>
    </source>
</reference>
<dbReference type="GO" id="GO:0140662">
    <property type="term" value="F:ATP-dependent protein folding chaperone"/>
    <property type="evidence" value="ECO:0007669"/>
    <property type="project" value="InterPro"/>
</dbReference>
<dbReference type="FunFam" id="3.30.420.40:FF:000028">
    <property type="entry name" value="heat shock 70 kDa protein-like"/>
    <property type="match status" value="1"/>
</dbReference>